<sequence>MPNVSIAHRLARKSENTGSTENIKSPGLPRSRRLVENVALVRQSVATITTANSYLTVPPNFGTDSGCKFPVLYYFNSLRFLRWLYNDTASTTRLISVDETGDRDGIWRNEAEDSPWITWNSPHGWGKPRKNPTREWDWCPPSIVMNLGSYDMWRNPVAEISYKDNNTEISQNLASVAQTTTCTAAMTAIETSSSFVSISLQRDVIVVHRSGFSSTGEKFPNRWIGRRGAPVCPPRSPDLTSLEFFFFWGFMKDAMYQRGRANTLEELRQRITSAAALLTTNATEHLEEG</sequence>
<evidence type="ECO:0000313" key="1">
    <source>
        <dbReference type="EMBL" id="KAJ4442544.1"/>
    </source>
</evidence>
<evidence type="ECO:0000313" key="2">
    <source>
        <dbReference type="Proteomes" id="UP001148838"/>
    </source>
</evidence>
<protein>
    <submittedName>
        <fullName evidence="1">Uncharacterized protein</fullName>
    </submittedName>
</protein>
<dbReference type="PANTHER" id="PTHR47326">
    <property type="entry name" value="TRANSPOSABLE ELEMENT TC3 TRANSPOSASE-LIKE PROTEIN"/>
    <property type="match status" value="1"/>
</dbReference>
<dbReference type="Proteomes" id="UP001148838">
    <property type="component" value="Unassembled WGS sequence"/>
</dbReference>
<reference evidence="1 2" key="1">
    <citation type="journal article" date="2022" name="Allergy">
        <title>Genome assembly and annotation of Periplaneta americana reveal a comprehensive cockroach allergen profile.</title>
        <authorList>
            <person name="Wang L."/>
            <person name="Xiong Q."/>
            <person name="Saelim N."/>
            <person name="Wang L."/>
            <person name="Nong W."/>
            <person name="Wan A.T."/>
            <person name="Shi M."/>
            <person name="Liu X."/>
            <person name="Cao Q."/>
            <person name="Hui J.H.L."/>
            <person name="Sookrung N."/>
            <person name="Leung T.F."/>
            <person name="Tungtrongchitr A."/>
            <person name="Tsui S.K.W."/>
        </authorList>
    </citation>
    <scope>NUCLEOTIDE SEQUENCE [LARGE SCALE GENOMIC DNA]</scope>
    <source>
        <strain evidence="1">PWHHKU_190912</strain>
    </source>
</reference>
<comment type="caution">
    <text evidence="1">The sequence shown here is derived from an EMBL/GenBank/DDBJ whole genome shotgun (WGS) entry which is preliminary data.</text>
</comment>
<proteinExistence type="predicted"/>
<accession>A0ABQ8T7Q7</accession>
<dbReference type="InterPro" id="IPR036397">
    <property type="entry name" value="RNaseH_sf"/>
</dbReference>
<dbReference type="Gene3D" id="3.30.420.10">
    <property type="entry name" value="Ribonuclease H-like superfamily/Ribonuclease H"/>
    <property type="match status" value="1"/>
</dbReference>
<organism evidence="1 2">
    <name type="scientific">Periplaneta americana</name>
    <name type="common">American cockroach</name>
    <name type="synonym">Blatta americana</name>
    <dbReference type="NCBI Taxonomy" id="6978"/>
    <lineage>
        <taxon>Eukaryota</taxon>
        <taxon>Metazoa</taxon>
        <taxon>Ecdysozoa</taxon>
        <taxon>Arthropoda</taxon>
        <taxon>Hexapoda</taxon>
        <taxon>Insecta</taxon>
        <taxon>Pterygota</taxon>
        <taxon>Neoptera</taxon>
        <taxon>Polyneoptera</taxon>
        <taxon>Dictyoptera</taxon>
        <taxon>Blattodea</taxon>
        <taxon>Blattoidea</taxon>
        <taxon>Blattidae</taxon>
        <taxon>Blattinae</taxon>
        <taxon>Periplaneta</taxon>
    </lineage>
</organism>
<dbReference type="PANTHER" id="PTHR47326:SF1">
    <property type="entry name" value="HTH PSQ-TYPE DOMAIN-CONTAINING PROTEIN"/>
    <property type="match status" value="1"/>
</dbReference>
<dbReference type="EMBL" id="JAJSOF020000013">
    <property type="protein sequence ID" value="KAJ4442544.1"/>
    <property type="molecule type" value="Genomic_DNA"/>
</dbReference>
<gene>
    <name evidence="1" type="ORF">ANN_04131</name>
</gene>
<name>A0ABQ8T7Q7_PERAM</name>
<keyword evidence="2" id="KW-1185">Reference proteome</keyword>